<dbReference type="Gene3D" id="3.40.50.720">
    <property type="entry name" value="NAD(P)-binding Rossmann-like Domain"/>
    <property type="match status" value="1"/>
</dbReference>
<dbReference type="EMBL" id="JALJOQ010000022">
    <property type="protein sequence ID" value="KAK9808527.1"/>
    <property type="molecule type" value="Genomic_DNA"/>
</dbReference>
<dbReference type="GO" id="GO:0005789">
    <property type="term" value="C:endoplasmic reticulum membrane"/>
    <property type="evidence" value="ECO:0007669"/>
    <property type="project" value="TreeGrafter"/>
</dbReference>
<dbReference type="PANTHER" id="PTHR43550:SF3">
    <property type="entry name" value="3-KETODIHYDROSPHINGOSINE REDUCTASE"/>
    <property type="match status" value="1"/>
</dbReference>
<dbReference type="InterPro" id="IPR036291">
    <property type="entry name" value="NAD(P)-bd_dom_sf"/>
</dbReference>
<dbReference type="Proteomes" id="UP001465755">
    <property type="component" value="Unassembled WGS sequence"/>
</dbReference>
<organism evidence="1 2">
    <name type="scientific">Symbiochloris irregularis</name>
    <dbReference type="NCBI Taxonomy" id="706552"/>
    <lineage>
        <taxon>Eukaryota</taxon>
        <taxon>Viridiplantae</taxon>
        <taxon>Chlorophyta</taxon>
        <taxon>core chlorophytes</taxon>
        <taxon>Trebouxiophyceae</taxon>
        <taxon>Trebouxiales</taxon>
        <taxon>Trebouxiaceae</taxon>
        <taxon>Symbiochloris</taxon>
    </lineage>
</organism>
<dbReference type="CDD" id="cd05233">
    <property type="entry name" value="SDR_c"/>
    <property type="match status" value="1"/>
</dbReference>
<sequence>MLDIDAAGLQSAVDDAKSQAQSSGTRISAAVADITSEAQVAVEDAWSKAGGIDIMFANAAIGPAGRFMEVDADHFRELMDVNFMGTVLTLKAILPRMTEVSAGHIVVINSIGGYMGVLGAPACCAAMGAKRNLVESLRLELIESGVSIHLSNPTFTDTPMLRESQENQVAESILKGLEAGQYLLPTPDFAADMFLKSCLVPCSPRPFSLLLDMLMAPGYVLLHWIIGRKTEAAARRHCFYHRPDSSSGASDQVHKRKAD</sequence>
<dbReference type="InterPro" id="IPR002347">
    <property type="entry name" value="SDR_fam"/>
</dbReference>
<dbReference type="PANTHER" id="PTHR43550">
    <property type="entry name" value="3-KETODIHYDROSPHINGOSINE REDUCTASE"/>
    <property type="match status" value="1"/>
</dbReference>
<dbReference type="GO" id="GO:0006666">
    <property type="term" value="P:3-keto-sphinganine metabolic process"/>
    <property type="evidence" value="ECO:0007669"/>
    <property type="project" value="TreeGrafter"/>
</dbReference>
<dbReference type="GO" id="GO:0030148">
    <property type="term" value="P:sphingolipid biosynthetic process"/>
    <property type="evidence" value="ECO:0007669"/>
    <property type="project" value="TreeGrafter"/>
</dbReference>
<dbReference type="AlphaFoldDB" id="A0AAW1PKH9"/>
<evidence type="ECO:0000313" key="1">
    <source>
        <dbReference type="EMBL" id="KAK9808527.1"/>
    </source>
</evidence>
<gene>
    <name evidence="1" type="ORF">WJX73_004566</name>
</gene>
<accession>A0AAW1PKH9</accession>
<reference evidence="1 2" key="1">
    <citation type="journal article" date="2024" name="Nat. Commun.">
        <title>Phylogenomics reveals the evolutionary origins of lichenization in chlorophyte algae.</title>
        <authorList>
            <person name="Puginier C."/>
            <person name="Libourel C."/>
            <person name="Otte J."/>
            <person name="Skaloud P."/>
            <person name="Haon M."/>
            <person name="Grisel S."/>
            <person name="Petersen M."/>
            <person name="Berrin J.G."/>
            <person name="Delaux P.M."/>
            <person name="Dal Grande F."/>
            <person name="Keller J."/>
        </authorList>
    </citation>
    <scope>NUCLEOTIDE SEQUENCE [LARGE SCALE GENOMIC DNA]</scope>
    <source>
        <strain evidence="1 2">SAG 2036</strain>
    </source>
</reference>
<dbReference type="GO" id="GO:0047560">
    <property type="term" value="F:3-dehydrosphinganine reductase activity"/>
    <property type="evidence" value="ECO:0007669"/>
    <property type="project" value="TreeGrafter"/>
</dbReference>
<comment type="caution">
    <text evidence="1">The sequence shown here is derived from an EMBL/GenBank/DDBJ whole genome shotgun (WGS) entry which is preliminary data.</text>
</comment>
<keyword evidence="2" id="KW-1185">Reference proteome</keyword>
<dbReference type="PRINTS" id="PR00081">
    <property type="entry name" value="GDHRDH"/>
</dbReference>
<evidence type="ECO:0000313" key="2">
    <source>
        <dbReference type="Proteomes" id="UP001465755"/>
    </source>
</evidence>
<name>A0AAW1PKH9_9CHLO</name>
<proteinExistence type="predicted"/>
<dbReference type="Pfam" id="PF00106">
    <property type="entry name" value="adh_short"/>
    <property type="match status" value="1"/>
</dbReference>
<protein>
    <submittedName>
        <fullName evidence="1">Uncharacterized protein</fullName>
    </submittedName>
</protein>
<dbReference type="SUPFAM" id="SSF51735">
    <property type="entry name" value="NAD(P)-binding Rossmann-fold domains"/>
    <property type="match status" value="1"/>
</dbReference>